<dbReference type="GO" id="GO:0043565">
    <property type="term" value="F:sequence-specific DNA binding"/>
    <property type="evidence" value="ECO:0007669"/>
    <property type="project" value="InterPro"/>
</dbReference>
<dbReference type="Proteomes" id="UP000197418">
    <property type="component" value="Chromosome"/>
</dbReference>
<sequence length="305" mass="35891">MPEPVMEELELLVEILDRHPLESLRRIAESEGIEYYRLKRLHDKYYGKYLTVSASANIRRIGLRSFVAFLSVSPDRLMEVASRVTRNPFIGYANPAFGFKNGLSLTIYVPDKQKKLVGKMLSKYSDDYEYYEVRAYPYSGDEDFGDWYLSYDYAVLLDILKWDARTPITEISRRLGKSRPTVRYMIKRLQEEGIIVKFAPLVDMNIHNRGVIGLTKHLDDEVLERFKEYEITVGVLPGYGYILEWFFSSKEDLGSKVLEFSNYVEKLLIEYFDPVFKEMNDRNLKDRYQRMVKEDGNGYRSILEF</sequence>
<dbReference type="GeneID" id="33314987"/>
<evidence type="ECO:0000256" key="1">
    <source>
        <dbReference type="ARBA" id="ARBA00023015"/>
    </source>
</evidence>
<dbReference type="InterPro" id="IPR036390">
    <property type="entry name" value="WH_DNA-bd_sf"/>
</dbReference>
<reference evidence="5 6" key="1">
    <citation type="submission" date="2016-04" db="EMBL/GenBank/DDBJ databases">
        <title>Complete genome sequence of Thermococcus pacificus type strain P4.</title>
        <authorList>
            <person name="Oger P.M."/>
        </authorList>
    </citation>
    <scope>NUCLEOTIDE SEQUENCE [LARGE SCALE GENOMIC DNA]</scope>
    <source>
        <strain evidence="5 6">P-4</strain>
    </source>
</reference>
<organism evidence="5 6">
    <name type="scientific">Thermococcus pacificus</name>
    <dbReference type="NCBI Taxonomy" id="71998"/>
    <lineage>
        <taxon>Archaea</taxon>
        <taxon>Methanobacteriati</taxon>
        <taxon>Methanobacteriota</taxon>
        <taxon>Thermococci</taxon>
        <taxon>Thermococcales</taxon>
        <taxon>Thermococcaceae</taxon>
        <taxon>Thermococcus</taxon>
    </lineage>
</organism>
<evidence type="ECO:0000313" key="6">
    <source>
        <dbReference type="Proteomes" id="UP000197418"/>
    </source>
</evidence>
<accession>A0A218P5Y3</accession>
<dbReference type="InterPro" id="IPR011991">
    <property type="entry name" value="ArsR-like_HTH"/>
</dbReference>
<dbReference type="SUPFAM" id="SSF46785">
    <property type="entry name" value="Winged helix' DNA-binding domain"/>
    <property type="match status" value="1"/>
</dbReference>
<dbReference type="PANTHER" id="PTHR43413">
    <property type="entry name" value="TRANSCRIPTIONAL REGULATOR, ASNC FAMILY"/>
    <property type="match status" value="1"/>
</dbReference>
<dbReference type="OrthoDB" id="14434at2157"/>
<dbReference type="RefSeq" id="WP_088853433.1">
    <property type="nucleotide sequence ID" value="NZ_CP015102.1"/>
</dbReference>
<dbReference type="Pfam" id="PF13412">
    <property type="entry name" value="HTH_24"/>
    <property type="match status" value="1"/>
</dbReference>
<dbReference type="InterPro" id="IPR019888">
    <property type="entry name" value="Tscrpt_reg_AsnC-like"/>
</dbReference>
<dbReference type="InterPro" id="IPR050684">
    <property type="entry name" value="HTH-Siroheme_Decarb"/>
</dbReference>
<dbReference type="EMBL" id="CP015102">
    <property type="protein sequence ID" value="ASJ06170.1"/>
    <property type="molecule type" value="Genomic_DNA"/>
</dbReference>
<dbReference type="PANTHER" id="PTHR43413:SF4">
    <property type="entry name" value="HTH-TYPE TRANSCRIPTIONAL REGULATOR LYSM"/>
    <property type="match status" value="1"/>
</dbReference>
<dbReference type="Gene3D" id="1.10.10.10">
    <property type="entry name" value="Winged helix-like DNA-binding domain superfamily/Winged helix DNA-binding domain"/>
    <property type="match status" value="1"/>
</dbReference>
<keyword evidence="3" id="KW-0804">Transcription</keyword>
<dbReference type="InterPro" id="IPR000485">
    <property type="entry name" value="AsnC-type_HTH_dom"/>
</dbReference>
<gene>
    <name evidence="5" type="ORF">A3L08_01910</name>
</gene>
<proteinExistence type="predicted"/>
<evidence type="ECO:0000256" key="2">
    <source>
        <dbReference type="ARBA" id="ARBA00023125"/>
    </source>
</evidence>
<keyword evidence="6" id="KW-1185">Reference proteome</keyword>
<name>A0A218P5Y3_9EURY</name>
<dbReference type="PROSITE" id="PS50956">
    <property type="entry name" value="HTH_ASNC_2"/>
    <property type="match status" value="1"/>
</dbReference>
<protein>
    <submittedName>
        <fullName evidence="5">Transcriptional regulator</fullName>
    </submittedName>
</protein>
<keyword evidence="2" id="KW-0238">DNA-binding</keyword>
<evidence type="ECO:0000313" key="5">
    <source>
        <dbReference type="EMBL" id="ASJ06170.1"/>
    </source>
</evidence>
<evidence type="ECO:0000256" key="3">
    <source>
        <dbReference type="ARBA" id="ARBA00023163"/>
    </source>
</evidence>
<dbReference type="KEGG" id="tpaf:A3L08_01910"/>
<dbReference type="AlphaFoldDB" id="A0A218P5Y3"/>
<feature type="domain" description="HTH asnC-type" evidence="4">
    <location>
        <begin position="156"/>
        <end position="215"/>
    </location>
</feature>
<evidence type="ECO:0000259" key="4">
    <source>
        <dbReference type="PROSITE" id="PS50956"/>
    </source>
</evidence>
<dbReference type="CDD" id="cd00090">
    <property type="entry name" value="HTH_ARSR"/>
    <property type="match status" value="1"/>
</dbReference>
<keyword evidence="1" id="KW-0805">Transcription regulation</keyword>
<dbReference type="InterPro" id="IPR036388">
    <property type="entry name" value="WH-like_DNA-bd_sf"/>
</dbReference>
<dbReference type="SMART" id="SM00344">
    <property type="entry name" value="HTH_ASNC"/>
    <property type="match status" value="1"/>
</dbReference>